<reference evidence="1 2" key="1">
    <citation type="submission" date="2021-06" db="EMBL/GenBank/DDBJ databases">
        <authorList>
            <person name="Palmer J.M."/>
        </authorList>
    </citation>
    <scope>NUCLEOTIDE SEQUENCE [LARGE SCALE GENOMIC DNA]</scope>
    <source>
        <strain evidence="2">if_2019</strain>
        <tissue evidence="1">Muscle</tissue>
    </source>
</reference>
<dbReference type="Proteomes" id="UP001482620">
    <property type="component" value="Unassembled WGS sequence"/>
</dbReference>
<proteinExistence type="predicted"/>
<name>A0ABV0URQ9_9TELE</name>
<evidence type="ECO:0000313" key="1">
    <source>
        <dbReference type="EMBL" id="MEQ2247130.1"/>
    </source>
</evidence>
<comment type="caution">
    <text evidence="1">The sequence shown here is derived from an EMBL/GenBank/DDBJ whole genome shotgun (WGS) entry which is preliminary data.</text>
</comment>
<evidence type="ECO:0000313" key="2">
    <source>
        <dbReference type="Proteomes" id="UP001482620"/>
    </source>
</evidence>
<accession>A0ABV0URQ9</accession>
<keyword evidence="2" id="KW-1185">Reference proteome</keyword>
<organism evidence="1 2">
    <name type="scientific">Ilyodon furcidens</name>
    <name type="common">goldbreast splitfin</name>
    <dbReference type="NCBI Taxonomy" id="33524"/>
    <lineage>
        <taxon>Eukaryota</taxon>
        <taxon>Metazoa</taxon>
        <taxon>Chordata</taxon>
        <taxon>Craniata</taxon>
        <taxon>Vertebrata</taxon>
        <taxon>Euteleostomi</taxon>
        <taxon>Actinopterygii</taxon>
        <taxon>Neopterygii</taxon>
        <taxon>Teleostei</taxon>
        <taxon>Neoteleostei</taxon>
        <taxon>Acanthomorphata</taxon>
        <taxon>Ovalentaria</taxon>
        <taxon>Atherinomorphae</taxon>
        <taxon>Cyprinodontiformes</taxon>
        <taxon>Goodeidae</taxon>
        <taxon>Ilyodon</taxon>
    </lineage>
</organism>
<gene>
    <name evidence="1" type="ORF">ILYODFUR_006029</name>
</gene>
<dbReference type="EMBL" id="JAHRIQ010081461">
    <property type="protein sequence ID" value="MEQ2247130.1"/>
    <property type="molecule type" value="Genomic_DNA"/>
</dbReference>
<sequence length="105" mass="11424">MDDGEVHPARLVAAIIIYRLETLGHTHNTTSRLAPAPPPPLIYSANTHSHGDTLSTLFMEKLVCVCVCVCVSATIHRGKSSNLSPCQKRINSFTSLHNPLITSTF</sequence>
<protein>
    <submittedName>
        <fullName evidence="1">Uncharacterized protein</fullName>
    </submittedName>
</protein>